<dbReference type="OrthoDB" id="5461404at2"/>
<keyword evidence="4" id="KW-1185">Reference proteome</keyword>
<gene>
    <name evidence="3" type="ORF">FQB35_14265</name>
</gene>
<dbReference type="EMBL" id="CP042243">
    <property type="protein sequence ID" value="QEK13341.1"/>
    <property type="molecule type" value="Genomic_DNA"/>
</dbReference>
<dbReference type="RefSeq" id="WP_148810513.1">
    <property type="nucleotide sequence ID" value="NZ_CP042243.1"/>
</dbReference>
<dbReference type="KEGG" id="crs:FQB35_14265"/>
<feature type="domain" description="SHOCT" evidence="2">
    <location>
        <begin position="47"/>
        <end position="72"/>
    </location>
</feature>
<organism evidence="3 4">
    <name type="scientific">Crassaminicella thermophila</name>
    <dbReference type="NCBI Taxonomy" id="2599308"/>
    <lineage>
        <taxon>Bacteria</taxon>
        <taxon>Bacillati</taxon>
        <taxon>Bacillota</taxon>
        <taxon>Clostridia</taxon>
        <taxon>Eubacteriales</taxon>
        <taxon>Clostridiaceae</taxon>
        <taxon>Crassaminicella</taxon>
    </lineage>
</organism>
<accession>A0A5C0SG58</accession>
<name>A0A5C0SG58_CRATE</name>
<sequence length="75" mass="8787">MCGFGFGYAGWWPWMILRMGLGIVITIGFVIWITRLVRDYGYNRKHAIELLDEKFANGEIGEEEYMQKKKIIKGK</sequence>
<dbReference type="AlphaFoldDB" id="A0A5C0SG58"/>
<dbReference type="Pfam" id="PF09851">
    <property type="entry name" value="SHOCT"/>
    <property type="match status" value="1"/>
</dbReference>
<keyword evidence="1" id="KW-1133">Transmembrane helix</keyword>
<dbReference type="InterPro" id="IPR018649">
    <property type="entry name" value="SHOCT"/>
</dbReference>
<evidence type="ECO:0000313" key="4">
    <source>
        <dbReference type="Proteomes" id="UP000324646"/>
    </source>
</evidence>
<proteinExistence type="predicted"/>
<keyword evidence="1" id="KW-0472">Membrane</keyword>
<evidence type="ECO:0000259" key="2">
    <source>
        <dbReference type="Pfam" id="PF09851"/>
    </source>
</evidence>
<evidence type="ECO:0000256" key="1">
    <source>
        <dbReference type="SAM" id="Phobius"/>
    </source>
</evidence>
<evidence type="ECO:0000313" key="3">
    <source>
        <dbReference type="EMBL" id="QEK13341.1"/>
    </source>
</evidence>
<feature type="transmembrane region" description="Helical" evidence="1">
    <location>
        <begin position="12"/>
        <end position="34"/>
    </location>
</feature>
<dbReference type="Proteomes" id="UP000324646">
    <property type="component" value="Chromosome"/>
</dbReference>
<reference evidence="3 4" key="1">
    <citation type="submission" date="2019-07" db="EMBL/GenBank/DDBJ databases">
        <title>Complete genome of Crassaminicella thermophila SY095.</title>
        <authorList>
            <person name="Li X."/>
        </authorList>
    </citation>
    <scope>NUCLEOTIDE SEQUENCE [LARGE SCALE GENOMIC DNA]</scope>
    <source>
        <strain evidence="3 4">SY095</strain>
    </source>
</reference>
<protein>
    <submittedName>
        <fullName evidence="3">SHOCT domain-containing protein</fullName>
    </submittedName>
</protein>
<keyword evidence="1" id="KW-0812">Transmembrane</keyword>